<evidence type="ECO:0000256" key="4">
    <source>
        <dbReference type="ARBA" id="ARBA00023027"/>
    </source>
</evidence>
<dbReference type="Gene3D" id="3.40.50.10860">
    <property type="entry name" value="Leucine Dehydrogenase, chain A, domain 1"/>
    <property type="match status" value="1"/>
</dbReference>
<dbReference type="SUPFAM" id="SSF53223">
    <property type="entry name" value="Aminoacid dehydrogenase-like, N-terminal domain"/>
    <property type="match status" value="1"/>
</dbReference>
<dbReference type="Pfam" id="PF02812">
    <property type="entry name" value="ELFV_dehydrog_N"/>
    <property type="match status" value="1"/>
</dbReference>
<dbReference type="CDD" id="cd05313">
    <property type="entry name" value="NAD_bind_2_Glu_DH"/>
    <property type="match status" value="1"/>
</dbReference>
<gene>
    <name evidence="8" type="ORF">C4F50_20690</name>
</gene>
<dbReference type="InterPro" id="IPR036291">
    <property type="entry name" value="NAD(P)-bd_dom_sf"/>
</dbReference>
<dbReference type="InterPro" id="IPR006096">
    <property type="entry name" value="Glu/Leu/Phe/Val/Trp_DH_C"/>
</dbReference>
<dbReference type="NCBIfam" id="NF010633">
    <property type="entry name" value="PRK14030.1"/>
    <property type="match status" value="1"/>
</dbReference>
<dbReference type="PROSITE" id="PS00074">
    <property type="entry name" value="GLFV_DEHYDROGENASE"/>
    <property type="match status" value="1"/>
</dbReference>
<evidence type="ECO:0000313" key="8">
    <source>
        <dbReference type="EMBL" id="MBE8727338.1"/>
    </source>
</evidence>
<comment type="caution">
    <text evidence="8">The sequence shown here is derived from an EMBL/GenBank/DDBJ whole genome shotgun (WGS) entry which is preliminary data.</text>
</comment>
<accession>A0ABR9TPN4</accession>
<dbReference type="InterPro" id="IPR046346">
    <property type="entry name" value="Aminoacid_DH-like_N_sf"/>
</dbReference>
<dbReference type="InterPro" id="IPR033524">
    <property type="entry name" value="Glu/Leu/Phe/Val_DH_AS"/>
</dbReference>
<proteinExistence type="inferred from homology"/>
<evidence type="ECO:0000256" key="3">
    <source>
        <dbReference type="ARBA" id="ARBA00023002"/>
    </source>
</evidence>
<dbReference type="PANTHER" id="PTHR43571:SF1">
    <property type="entry name" value="NADP-SPECIFIC GLUTAMATE DEHYDROGENASE 1-RELATED"/>
    <property type="match status" value="1"/>
</dbReference>
<name>A0ABR9TPN4_9FLAO</name>
<comment type="subunit">
    <text evidence="2">Homohexamer.</text>
</comment>
<dbReference type="PIRSF" id="PIRSF000185">
    <property type="entry name" value="Glu_DH"/>
    <property type="match status" value="1"/>
</dbReference>
<evidence type="ECO:0000259" key="7">
    <source>
        <dbReference type="SMART" id="SM00839"/>
    </source>
</evidence>
<dbReference type="InterPro" id="IPR050724">
    <property type="entry name" value="Glu_Leu_Phe_Val_DH"/>
</dbReference>
<dbReference type="GO" id="GO:0004354">
    <property type="term" value="F:glutamate dehydrogenase (NADP+) activity"/>
    <property type="evidence" value="ECO:0007669"/>
    <property type="project" value="UniProtKB-EC"/>
</dbReference>
<dbReference type="Pfam" id="PF00208">
    <property type="entry name" value="ELFV_dehydrog"/>
    <property type="match status" value="1"/>
</dbReference>
<keyword evidence="3 5" id="KW-0560">Oxidoreductase</keyword>
<organism evidence="8 9">
    <name type="scientific">Flavobacterium hungaricum</name>
    <dbReference type="NCBI Taxonomy" id="2082725"/>
    <lineage>
        <taxon>Bacteria</taxon>
        <taxon>Pseudomonadati</taxon>
        <taxon>Bacteroidota</taxon>
        <taxon>Flavobacteriia</taxon>
        <taxon>Flavobacteriales</taxon>
        <taxon>Flavobacteriaceae</taxon>
        <taxon>Flavobacterium</taxon>
    </lineage>
</organism>
<dbReference type="NCBIfam" id="NF006929">
    <property type="entry name" value="PRK09414.1"/>
    <property type="match status" value="1"/>
</dbReference>
<dbReference type="Gene3D" id="1.10.285.10">
    <property type="entry name" value="Glutamate Dehydrogenase, chain A, domain 3"/>
    <property type="match status" value="2"/>
</dbReference>
<feature type="domain" description="Glutamate/phenylalanine/leucine/valine/L-tryptophan dehydrogenase C-terminal" evidence="7">
    <location>
        <begin position="202"/>
        <end position="445"/>
    </location>
</feature>
<sequence length="447" mass="49060">MEQKINEFMALVESKNPNEPEFLQAVREFAETVIPFISERKKYDGKNILLRIAEPERSIIFRVPWVDDKGEIIVNRGFRIQMNSAIGPYKGGIRFHHTVNLSVLKFLAFEQVFKNSLTTLPMGGGKGGSDFDPEGKSDGEIMRFCQSFMTELCRHIGPDLDVPAGDIGVGAREIGYLFGQYKRIRNEFTGVLTGKGLAYGGSLIRPEATGYGVVYFTDQMLRTIGHEIKGKVVAISGFGNVAWGVALKVNELGGKVVTISGPDGYIYDEEGISGEKIEHMVEMRATGDNRAERYLEKYPNAVFHKGKSPWEVKVDIAIPCATQNELNGEDAQKLIDNGVLCVTEAANMPSTLEAIKLFLDNKVLFAPGKAANAGGVAASGLEMTQNSIRLNWTSEEVDLRLKDIMVGIHNQCKKYGAEEDGYVNYVKGANIAGFVKVADAMLAQGVV</sequence>
<evidence type="ECO:0000256" key="5">
    <source>
        <dbReference type="PIRNR" id="PIRNR000185"/>
    </source>
</evidence>
<dbReference type="Proteomes" id="UP000640614">
    <property type="component" value="Unassembled WGS sequence"/>
</dbReference>
<dbReference type="PRINTS" id="PR00082">
    <property type="entry name" value="GLFDHDRGNASE"/>
</dbReference>
<dbReference type="InterPro" id="IPR006097">
    <property type="entry name" value="Glu/Leu/Phe/Val/Trp_DH_dimer"/>
</dbReference>
<comment type="similarity">
    <text evidence="1 5 6">Belongs to the Glu/Leu/Phe/Val dehydrogenases family.</text>
</comment>
<dbReference type="SUPFAM" id="SSF51735">
    <property type="entry name" value="NAD(P)-binding Rossmann-fold domains"/>
    <property type="match status" value="1"/>
</dbReference>
<protein>
    <recommendedName>
        <fullName evidence="5">Glutamate dehydrogenase</fullName>
    </recommendedName>
</protein>
<dbReference type="InterPro" id="IPR014362">
    <property type="entry name" value="Glu_DH"/>
</dbReference>
<dbReference type="PANTHER" id="PTHR43571">
    <property type="entry name" value="NADP-SPECIFIC GLUTAMATE DEHYDROGENASE 1-RELATED"/>
    <property type="match status" value="1"/>
</dbReference>
<dbReference type="Gene3D" id="3.40.50.720">
    <property type="entry name" value="NAD(P)-binding Rossmann-like Domain"/>
    <property type="match status" value="1"/>
</dbReference>
<keyword evidence="4" id="KW-0520">NAD</keyword>
<evidence type="ECO:0000313" key="9">
    <source>
        <dbReference type="Proteomes" id="UP000640614"/>
    </source>
</evidence>
<evidence type="ECO:0000256" key="1">
    <source>
        <dbReference type="ARBA" id="ARBA00006382"/>
    </source>
</evidence>
<dbReference type="InterPro" id="IPR006095">
    <property type="entry name" value="Glu/Leu/Phe/Val/Trp_DH"/>
</dbReference>
<reference evidence="8 9" key="1">
    <citation type="submission" date="2018-07" db="EMBL/GenBank/DDBJ databases">
        <title>Genome assembly of strain KB82.</title>
        <authorList>
            <person name="Kukolya J."/>
            <person name="Horvath B."/>
            <person name="Nagy I."/>
            <person name="Toth A."/>
        </authorList>
    </citation>
    <scope>NUCLEOTIDE SEQUENCE [LARGE SCALE GENOMIC DNA]</scope>
    <source>
        <strain evidence="8 9">Kb82</strain>
    </source>
</reference>
<dbReference type="InterPro" id="IPR033922">
    <property type="entry name" value="NAD_bind_Glu_DH"/>
</dbReference>
<evidence type="ECO:0000256" key="2">
    <source>
        <dbReference type="ARBA" id="ARBA00011643"/>
    </source>
</evidence>
<dbReference type="EMBL" id="PRDM01000005">
    <property type="protein sequence ID" value="MBE8727338.1"/>
    <property type="molecule type" value="Genomic_DNA"/>
</dbReference>
<evidence type="ECO:0000256" key="6">
    <source>
        <dbReference type="RuleBase" id="RU004417"/>
    </source>
</evidence>
<dbReference type="SMART" id="SM00839">
    <property type="entry name" value="ELFV_dehydrog"/>
    <property type="match status" value="1"/>
</dbReference>
<keyword evidence="9" id="KW-1185">Reference proteome</keyword>
<dbReference type="RefSeq" id="WP_194140501.1">
    <property type="nucleotide sequence ID" value="NZ_PRDM01000005.1"/>
</dbReference>